<evidence type="ECO:0000256" key="5">
    <source>
        <dbReference type="ARBA" id="ARBA00022691"/>
    </source>
</evidence>
<name>A0A1S2NZY8_9ACTN</name>
<dbReference type="Proteomes" id="UP000179642">
    <property type="component" value="Unassembled WGS sequence"/>
</dbReference>
<dbReference type="InterPro" id="IPR029063">
    <property type="entry name" value="SAM-dependent_MTases_sf"/>
</dbReference>
<evidence type="ECO:0000313" key="9">
    <source>
        <dbReference type="Proteomes" id="UP000179642"/>
    </source>
</evidence>
<evidence type="ECO:0000256" key="2">
    <source>
        <dbReference type="ARBA" id="ARBA00008138"/>
    </source>
</evidence>
<evidence type="ECO:0000256" key="7">
    <source>
        <dbReference type="SAM" id="MobiDB-lite"/>
    </source>
</evidence>
<keyword evidence="9" id="KW-1185">Reference proteome</keyword>
<dbReference type="SUPFAM" id="SSF53335">
    <property type="entry name" value="S-adenosyl-L-methionine-dependent methyltransferases"/>
    <property type="match status" value="1"/>
</dbReference>
<proteinExistence type="inferred from homology"/>
<dbReference type="EMBL" id="MLYO01000124">
    <property type="protein sequence ID" value="OIJ86444.1"/>
    <property type="molecule type" value="Genomic_DNA"/>
</dbReference>
<dbReference type="GO" id="GO:0008168">
    <property type="term" value="F:methyltransferase activity"/>
    <property type="evidence" value="ECO:0007669"/>
    <property type="project" value="UniProtKB-UniRule"/>
</dbReference>
<dbReference type="AlphaFoldDB" id="A0A1S2NZY8"/>
<dbReference type="Gene3D" id="3.40.50.150">
    <property type="entry name" value="Vaccinia Virus protein VP39"/>
    <property type="match status" value="1"/>
</dbReference>
<protein>
    <recommendedName>
        <fullName evidence="6">S-adenosyl-L-methionine-dependent methyltransferase</fullName>
        <ecNumber evidence="6">2.1.1.-</ecNumber>
    </recommendedName>
</protein>
<dbReference type="PANTHER" id="PTHR43619">
    <property type="entry name" value="S-ADENOSYL-L-METHIONINE-DEPENDENT METHYLTRANSFERASE YKTD-RELATED"/>
    <property type="match status" value="1"/>
</dbReference>
<dbReference type="PANTHER" id="PTHR43619:SF2">
    <property type="entry name" value="S-ADENOSYL-L-METHIONINE-DEPENDENT METHYLTRANSFERASES SUPERFAMILY PROTEIN"/>
    <property type="match status" value="1"/>
</dbReference>
<gene>
    <name evidence="8" type="ORF">BIV23_44020</name>
</gene>
<evidence type="ECO:0000256" key="3">
    <source>
        <dbReference type="ARBA" id="ARBA00022603"/>
    </source>
</evidence>
<evidence type="ECO:0000256" key="4">
    <source>
        <dbReference type="ARBA" id="ARBA00022679"/>
    </source>
</evidence>
<evidence type="ECO:0000256" key="1">
    <source>
        <dbReference type="ARBA" id="ARBA00003907"/>
    </source>
</evidence>
<feature type="region of interest" description="Disordered" evidence="7">
    <location>
        <begin position="252"/>
        <end position="272"/>
    </location>
</feature>
<sequence>MTAVGSTALAVAASRAAESGRPDRLFRDPVAVQVAVAAGGALAAWSGPRGELLRRAMGDYFALRTRFFDDWLHEAVAAGCRQVVVLAAGLDARAFRLDWPAPVRVFEIDRADVLTFKDKIITGRVPLSGGERIPVTCDLRDDWPGALREHGFDPGLPTAWLAEGIMVYLTEEEGDGLLARLGALSAPDSRIAVEYGSRAMFRTDNTRTALDTTAGSDTLHTLAALWRNESTTDPLARLAAHGWTATAREPAGLAAEHGRPTPPAFDPRQPGTARITLLSGHRHTSSDPS</sequence>
<keyword evidence="5 6" id="KW-0949">S-adenosyl-L-methionine</keyword>
<comment type="similarity">
    <text evidence="2 6">Belongs to the UPF0677 family.</text>
</comment>
<dbReference type="Pfam" id="PF04072">
    <property type="entry name" value="LCM"/>
    <property type="match status" value="1"/>
</dbReference>
<evidence type="ECO:0000256" key="6">
    <source>
        <dbReference type="RuleBase" id="RU362030"/>
    </source>
</evidence>
<comment type="function">
    <text evidence="1 6">Exhibits S-adenosyl-L-methionine-dependent methyltransferase activity.</text>
</comment>
<keyword evidence="4" id="KW-0808">Transferase</keyword>
<comment type="caution">
    <text evidence="8">The sequence shown here is derived from an EMBL/GenBank/DDBJ whole genome shotgun (WGS) entry which is preliminary data.</text>
</comment>
<organism evidence="8 9">
    <name type="scientific">Streptomyces monashensis</name>
    <dbReference type="NCBI Taxonomy" id="1678012"/>
    <lineage>
        <taxon>Bacteria</taxon>
        <taxon>Bacillati</taxon>
        <taxon>Actinomycetota</taxon>
        <taxon>Actinomycetes</taxon>
        <taxon>Kitasatosporales</taxon>
        <taxon>Streptomycetaceae</taxon>
        <taxon>Streptomyces</taxon>
    </lineage>
</organism>
<dbReference type="InterPro" id="IPR011610">
    <property type="entry name" value="SAM_mthyl_Trfase_ML2640-like"/>
</dbReference>
<keyword evidence="3 6" id="KW-0489">Methyltransferase</keyword>
<dbReference type="NCBIfam" id="TIGR00027">
    <property type="entry name" value="mthyl_TIGR00027"/>
    <property type="match status" value="1"/>
</dbReference>
<accession>A0A1S2NZY8</accession>
<evidence type="ECO:0000313" key="8">
    <source>
        <dbReference type="EMBL" id="OIJ86444.1"/>
    </source>
</evidence>
<dbReference type="GO" id="GO:0032259">
    <property type="term" value="P:methylation"/>
    <property type="evidence" value="ECO:0007669"/>
    <property type="project" value="UniProtKB-KW"/>
</dbReference>
<dbReference type="InterPro" id="IPR007213">
    <property type="entry name" value="Ppm1/Ppm2/Tcmp"/>
</dbReference>
<dbReference type="EC" id="2.1.1.-" evidence="6"/>
<reference evidence="8 9" key="1">
    <citation type="submission" date="2016-10" db="EMBL/GenBank/DDBJ databases">
        <title>Genome sequence of Streptomyces sp. MUSC 1.</title>
        <authorList>
            <person name="Lee L.-H."/>
            <person name="Ser H.-L."/>
            <person name="Law J.W.-F."/>
        </authorList>
    </citation>
    <scope>NUCLEOTIDE SEQUENCE [LARGE SCALE GENOMIC DNA]</scope>
    <source>
        <strain evidence="8 9">MUSC 1</strain>
    </source>
</reference>